<dbReference type="InterPro" id="IPR007194">
    <property type="entry name" value="TRAPP_component"/>
</dbReference>
<evidence type="ECO:0000256" key="3">
    <source>
        <dbReference type="ARBA" id="ARBA00004245"/>
    </source>
</evidence>
<feature type="domain" description="TPX2 C-terminal" evidence="14">
    <location>
        <begin position="817"/>
        <end position="891"/>
    </location>
</feature>
<dbReference type="InterPro" id="IPR027330">
    <property type="entry name" value="TPX2_central_dom"/>
</dbReference>
<dbReference type="GO" id="GO:0005801">
    <property type="term" value="C:cis-Golgi network"/>
    <property type="evidence" value="ECO:0007669"/>
    <property type="project" value="TreeGrafter"/>
</dbReference>
<organism evidence="16 17">
    <name type="scientific">Hemibagrus wyckioides</name>
    <dbReference type="NCBI Taxonomy" id="337641"/>
    <lineage>
        <taxon>Eukaryota</taxon>
        <taxon>Metazoa</taxon>
        <taxon>Chordata</taxon>
        <taxon>Craniata</taxon>
        <taxon>Vertebrata</taxon>
        <taxon>Euteleostomi</taxon>
        <taxon>Actinopterygii</taxon>
        <taxon>Neopterygii</taxon>
        <taxon>Teleostei</taxon>
        <taxon>Ostariophysi</taxon>
        <taxon>Siluriformes</taxon>
        <taxon>Bagridae</taxon>
        <taxon>Hemibagrus</taxon>
    </lineage>
</organism>
<comment type="subcellular location">
    <subcellularLocation>
        <location evidence="3">Cytoplasm</location>
        <location evidence="3">Cytoskeleton</location>
    </subcellularLocation>
    <subcellularLocation>
        <location evidence="2">Endoplasmic reticulum</location>
    </subcellularLocation>
    <subcellularLocation>
        <location evidence="1">Golgi apparatus</location>
        <location evidence="1">cis-Golgi network</location>
    </subcellularLocation>
</comment>
<dbReference type="CDD" id="cd14944">
    <property type="entry name" value="TRAPPC6A_Trs33"/>
    <property type="match status" value="1"/>
</dbReference>
<dbReference type="Pfam" id="PF04051">
    <property type="entry name" value="TRAPP"/>
    <property type="match status" value="1"/>
</dbReference>
<evidence type="ECO:0000313" key="16">
    <source>
        <dbReference type="EMBL" id="KAG7323733.1"/>
    </source>
</evidence>
<keyword evidence="7" id="KW-0256">Endoplasmic reticulum</keyword>
<feature type="compositionally biased region" description="Basic and acidic residues" evidence="13">
    <location>
        <begin position="846"/>
        <end position="870"/>
    </location>
</feature>
<feature type="compositionally biased region" description="Low complexity" evidence="13">
    <location>
        <begin position="353"/>
        <end position="363"/>
    </location>
</feature>
<dbReference type="InterPro" id="IPR027329">
    <property type="entry name" value="TPX2_C"/>
</dbReference>
<dbReference type="SUPFAM" id="SSF111126">
    <property type="entry name" value="Ligand-binding domain in the NO signalling and Golgi transport"/>
    <property type="match status" value="1"/>
</dbReference>
<feature type="compositionally biased region" description="Basic residues" evidence="13">
    <location>
        <begin position="446"/>
        <end position="458"/>
    </location>
</feature>
<evidence type="ECO:0000256" key="12">
    <source>
        <dbReference type="ARBA" id="ARBA00074542"/>
    </source>
</evidence>
<feature type="compositionally biased region" description="Polar residues" evidence="13">
    <location>
        <begin position="268"/>
        <end position="278"/>
    </location>
</feature>
<evidence type="ECO:0000256" key="8">
    <source>
        <dbReference type="ARBA" id="ARBA00022902"/>
    </source>
</evidence>
<evidence type="ECO:0000256" key="13">
    <source>
        <dbReference type="SAM" id="MobiDB-lite"/>
    </source>
</evidence>
<evidence type="ECO:0000256" key="11">
    <source>
        <dbReference type="ARBA" id="ARBA00057720"/>
    </source>
</evidence>
<evidence type="ECO:0000256" key="6">
    <source>
        <dbReference type="ARBA" id="ARBA00022490"/>
    </source>
</evidence>
<dbReference type="GO" id="GO:0007399">
    <property type="term" value="P:nervous system development"/>
    <property type="evidence" value="ECO:0007669"/>
    <property type="project" value="UniProtKB-KW"/>
</dbReference>
<evidence type="ECO:0000259" key="15">
    <source>
        <dbReference type="Pfam" id="PF12214"/>
    </source>
</evidence>
<evidence type="ECO:0000256" key="9">
    <source>
        <dbReference type="ARBA" id="ARBA00023034"/>
    </source>
</evidence>
<feature type="region of interest" description="Disordered" evidence="13">
    <location>
        <begin position="846"/>
        <end position="877"/>
    </location>
</feature>
<sequence>MADEALFQFLHNELIQYVNNAESGENENGRCVSKLENIGFRVGQGLIERFTKDTARFKDELDVMKFICKDFWTCVFKKQIDNLRTNHQGIYVLQDNKFRLLNQLSAGKQYLEHAPKYLAFTCGLVRGGLYNLGVKSIVTAEVSVMPACKFQVMIQKIYNRKGVFLRTPRVEKMDVQQAGDSADPYTFDAPFHVIHDFSPDSEDNADQWFDIMAAPKNGEMEQLTTPLRAPKPFDGTHGEDLPKAIVTPIVHGADTKVSKDVPEDSASEPPSNIVTSWGDNRPTRAPSQTQKKSAPAQPRRVLKRPVVKERTQAPSPPPVIKKRRSSTGAKQARLSGAAARRSVRLKNKPPVVSGAASTSSASAIQQKSTEQQELERIEALQKEVAEQRKRNEASYRAALAGSQPPKKHVLSTTIPKEFHFRSDNRLKNQMDVTDASYKESDFTSQLRKHPASPLKAHKGTTVPKPFNLSTGNKRKLEETSSYVSMAEQIEQFQKRTPTRYHLRSRQCQEKGPTPVKTEKPKVTHPHTPQLLTRQRSRPVTVKSTAEIEAEEAEKLQQFKFKALELNRKILEGALAPKKPPPKEATRPEGFQLEVEKRLQERNATKKTVVEQEDHTFHSKPLPTRILEEVVGVPEKKVLNPTVPESPAFALKNRVRVERKIEEVKAPAPMKALPVPHYVPFHPKPAGKAHIEMCPFSFEQREQERRAQKERKLEELRNEEVPKFKARPLPDFHEVSLPEKKVTEPTKPTPFKLMVDERGSVKSERWEQMMKDELKQQADAACFKARPNVVAHKEPFVPKRENRSILADTTHSVVGEGFQLSTERRAKERLEFERALKEKELLRAQMEERQAREQEEHEKEEIARLRQEQVHKAQPIRRYKPVELKHSEVSLTVPQSPNFSDRFRL</sequence>
<feature type="region of interest" description="Disordered" evidence="13">
    <location>
        <begin position="254"/>
        <end position="372"/>
    </location>
</feature>
<keyword evidence="8" id="KW-0524">Neurogenesis</keyword>
<comment type="caution">
    <text evidence="16">The sequence shown here is derived from an EMBL/GenBank/DDBJ whole genome shotgun (WGS) entry which is preliminary data.</text>
</comment>
<feature type="domain" description="TPX2 C-terminal" evidence="14">
    <location>
        <begin position="698"/>
        <end position="746"/>
    </location>
</feature>
<evidence type="ECO:0000259" key="14">
    <source>
        <dbReference type="Pfam" id="PF06886"/>
    </source>
</evidence>
<dbReference type="EMBL" id="JAHKSW010000015">
    <property type="protein sequence ID" value="KAG7323733.1"/>
    <property type="molecule type" value="Genomic_DNA"/>
</dbReference>
<feature type="domain" description="TPX2 central" evidence="15">
    <location>
        <begin position="521"/>
        <end position="648"/>
    </location>
</feature>
<keyword evidence="9" id="KW-0333">Golgi apparatus</keyword>
<protein>
    <recommendedName>
        <fullName evidence="12">Trafficking protein particle complex subunit 6B</fullName>
    </recommendedName>
</protein>
<dbReference type="Pfam" id="PF06886">
    <property type="entry name" value="TPX2"/>
    <property type="match status" value="2"/>
</dbReference>
<keyword evidence="17" id="KW-1185">Reference proteome</keyword>
<evidence type="ECO:0000256" key="5">
    <source>
        <dbReference type="ARBA" id="ARBA00006218"/>
    </source>
</evidence>
<dbReference type="Proteomes" id="UP000824219">
    <property type="component" value="Linkage Group LG15"/>
</dbReference>
<dbReference type="GO" id="GO:0006888">
    <property type="term" value="P:endoplasmic reticulum to Golgi vesicle-mediated transport"/>
    <property type="evidence" value="ECO:0007669"/>
    <property type="project" value="TreeGrafter"/>
</dbReference>
<keyword evidence="10" id="KW-0206">Cytoskeleton</keyword>
<gene>
    <name evidence="16" type="ORF">KOW79_013435</name>
</gene>
<evidence type="ECO:0000256" key="2">
    <source>
        <dbReference type="ARBA" id="ARBA00004240"/>
    </source>
</evidence>
<feature type="region of interest" description="Disordered" evidence="13">
    <location>
        <begin position="441"/>
        <end position="471"/>
    </location>
</feature>
<dbReference type="PANTHER" id="PTHR12817">
    <property type="entry name" value="TRAFFICKING PROTEIN PARTICLE COMPLEX SUBUNIT 6B"/>
    <property type="match status" value="1"/>
</dbReference>
<keyword evidence="6" id="KW-0963">Cytoplasm</keyword>
<proteinExistence type="inferred from homology"/>
<dbReference type="InterPro" id="IPR024096">
    <property type="entry name" value="NO_sig/Golgi_transp_ligand-bd"/>
</dbReference>
<evidence type="ECO:0000256" key="4">
    <source>
        <dbReference type="ARBA" id="ARBA00005885"/>
    </source>
</evidence>
<dbReference type="GO" id="GO:0005856">
    <property type="term" value="C:cytoskeleton"/>
    <property type="evidence" value="ECO:0007669"/>
    <property type="project" value="UniProtKB-SubCell"/>
</dbReference>
<dbReference type="AlphaFoldDB" id="A0A9D3SLD3"/>
<dbReference type="Pfam" id="PF12214">
    <property type="entry name" value="TPX2_importin"/>
    <property type="match status" value="1"/>
</dbReference>
<dbReference type="FunFam" id="3.30.1380.20:FF:000004">
    <property type="entry name" value="Trafficking protein particle complex subunit 6B"/>
    <property type="match status" value="1"/>
</dbReference>
<dbReference type="GO" id="GO:0030008">
    <property type="term" value="C:TRAPP complex"/>
    <property type="evidence" value="ECO:0007669"/>
    <property type="project" value="TreeGrafter"/>
</dbReference>
<dbReference type="GO" id="GO:0005783">
    <property type="term" value="C:endoplasmic reticulum"/>
    <property type="evidence" value="ECO:0007669"/>
    <property type="project" value="UniProtKB-SubCell"/>
</dbReference>
<comment type="similarity">
    <text evidence="4">Belongs to the TPX2 family.</text>
</comment>
<comment type="similarity">
    <text evidence="5">Belongs to the TRAPP small subunits family. BET3 subfamily.</text>
</comment>
<evidence type="ECO:0000256" key="7">
    <source>
        <dbReference type="ARBA" id="ARBA00022824"/>
    </source>
</evidence>
<dbReference type="InterPro" id="IPR037992">
    <property type="entry name" value="TRAPPC6/Trs33"/>
</dbReference>
<dbReference type="OrthoDB" id="1684416at2759"/>
<evidence type="ECO:0000256" key="10">
    <source>
        <dbReference type="ARBA" id="ARBA00023212"/>
    </source>
</evidence>
<name>A0A9D3SLD3_9TELE</name>
<accession>A0A9D3SLD3</accession>
<feature type="region of interest" description="Disordered" evidence="13">
    <location>
        <begin position="502"/>
        <end position="539"/>
    </location>
</feature>
<dbReference type="GO" id="GO:0005802">
    <property type="term" value="C:trans-Golgi network"/>
    <property type="evidence" value="ECO:0007669"/>
    <property type="project" value="TreeGrafter"/>
</dbReference>
<evidence type="ECO:0000313" key="17">
    <source>
        <dbReference type="Proteomes" id="UP000824219"/>
    </source>
</evidence>
<reference evidence="16 17" key="1">
    <citation type="submission" date="2021-06" db="EMBL/GenBank/DDBJ databases">
        <title>Chromosome-level genome assembly of the red-tail catfish (Hemibagrus wyckioides).</title>
        <authorList>
            <person name="Shao F."/>
        </authorList>
    </citation>
    <scope>NUCLEOTIDE SEQUENCE [LARGE SCALE GENOMIC DNA]</scope>
    <source>
        <strain evidence="16">EC202008001</strain>
        <tissue evidence="16">Blood</tissue>
    </source>
</reference>
<evidence type="ECO:0000256" key="1">
    <source>
        <dbReference type="ARBA" id="ARBA00004222"/>
    </source>
</evidence>
<dbReference type="Gene3D" id="3.30.1380.20">
    <property type="entry name" value="Trafficking protein particle complex subunit 3"/>
    <property type="match status" value="1"/>
</dbReference>
<dbReference type="PANTHER" id="PTHR12817:SF3">
    <property type="entry name" value="TRAFFICKING PROTEIN PARTICLE COMPLEX SUBUNIT 6B"/>
    <property type="match status" value="1"/>
</dbReference>
<comment type="function">
    <text evidence="11">Component of a transport protein particle (TRAPP) complex that may function in specific stages of inter-organelle traffic. Specifically involved in the early development of neural circuitry, likely by controlling the frequency and amplitude of intracellular calcium transients implicated in the regulation of neuron differentiation and survival.</text>
</comment>